<reference evidence="3 4" key="1">
    <citation type="submission" date="2023-10" db="EMBL/GenBank/DDBJ databases">
        <title>Niallia locisalis sp.nov. isolated from a salt pond sample.</title>
        <authorList>
            <person name="Li X.-J."/>
            <person name="Dong L."/>
        </authorList>
    </citation>
    <scope>NUCLEOTIDE SEQUENCE [LARGE SCALE GENOMIC DNA]</scope>
    <source>
        <strain evidence="3 4">DSM 29761</strain>
    </source>
</reference>
<evidence type="ECO:0000313" key="4">
    <source>
        <dbReference type="Proteomes" id="UP001357223"/>
    </source>
</evidence>
<organism evidence="3 4">
    <name type="scientific">Niallia oryzisoli</name>
    <dbReference type="NCBI Taxonomy" id="1737571"/>
    <lineage>
        <taxon>Bacteria</taxon>
        <taxon>Bacillati</taxon>
        <taxon>Bacillota</taxon>
        <taxon>Bacilli</taxon>
        <taxon>Bacillales</taxon>
        <taxon>Bacillaceae</taxon>
        <taxon>Niallia</taxon>
    </lineage>
</organism>
<evidence type="ECO:0000313" key="3">
    <source>
        <dbReference type="EMBL" id="WVX78762.1"/>
    </source>
</evidence>
<dbReference type="Proteomes" id="UP001357223">
    <property type="component" value="Chromosome"/>
</dbReference>
<feature type="domain" description="Glycosyl transferase family 1" evidence="1">
    <location>
        <begin position="164"/>
        <end position="333"/>
    </location>
</feature>
<accession>A0ABZ2C6U6</accession>
<evidence type="ECO:0000259" key="1">
    <source>
        <dbReference type="Pfam" id="PF00534"/>
    </source>
</evidence>
<dbReference type="EC" id="2.4.-.-" evidence="3"/>
<evidence type="ECO:0000259" key="2">
    <source>
        <dbReference type="Pfam" id="PF13439"/>
    </source>
</evidence>
<dbReference type="GO" id="GO:0016757">
    <property type="term" value="F:glycosyltransferase activity"/>
    <property type="evidence" value="ECO:0007669"/>
    <property type="project" value="UniProtKB-KW"/>
</dbReference>
<protein>
    <submittedName>
        <fullName evidence="3">Glycosyltransferase</fullName>
        <ecNumber evidence="3">2.4.-.-</ecNumber>
    </submittedName>
</protein>
<sequence>MKTIAFYIGEPLKVNQGFMYNQIIGVKEYRTIVIGPFSNSKNVQYKFEHFYNLNDLKDLGSFFKKNQVAAIHAHQGKHSMDILPTAVKYNIPLIVHFRGRDSSTQTEERFRRNKERYKSLMNKGSGYFAVCQFLADELKKLGFPKNKIHVLYGGLDLNLYPYMKRSLPKEGEIRILSVARLVEKKGFLTLLNAFKLLQEKYKRVTLHIIGSGEDEAKIKSQIDKLRLKDRVFLRGAMDAKQIAKELKCAHLFCLASETGEDGDVEGIPNALKEAMASGLPVISTFHGGIPELIEHKKTGYLAPEKNAKKLAEGMKYFLDHPEVWEKYTKKARNVIEEKFDSKKQIEEQQRLYRLIEKKK</sequence>
<keyword evidence="3" id="KW-0808">Transferase</keyword>
<dbReference type="SUPFAM" id="SSF53756">
    <property type="entry name" value="UDP-Glycosyltransferase/glycogen phosphorylase"/>
    <property type="match status" value="1"/>
</dbReference>
<keyword evidence="3" id="KW-0328">Glycosyltransferase</keyword>
<proteinExistence type="predicted"/>
<dbReference type="RefSeq" id="WP_338447697.1">
    <property type="nucleotide sequence ID" value="NZ_CP137640.1"/>
</dbReference>
<dbReference type="InterPro" id="IPR001296">
    <property type="entry name" value="Glyco_trans_1"/>
</dbReference>
<dbReference type="PANTHER" id="PTHR12526">
    <property type="entry name" value="GLYCOSYLTRANSFERASE"/>
    <property type="match status" value="1"/>
</dbReference>
<feature type="domain" description="Glycosyltransferase subfamily 4-like N-terminal" evidence="2">
    <location>
        <begin position="51"/>
        <end position="158"/>
    </location>
</feature>
<dbReference type="InterPro" id="IPR028098">
    <property type="entry name" value="Glyco_trans_4-like_N"/>
</dbReference>
<gene>
    <name evidence="3" type="ORF">R4Z09_15695</name>
</gene>
<name>A0ABZ2C6U6_9BACI</name>
<dbReference type="Pfam" id="PF13439">
    <property type="entry name" value="Glyco_transf_4"/>
    <property type="match status" value="1"/>
</dbReference>
<dbReference type="EMBL" id="CP137640">
    <property type="protein sequence ID" value="WVX78762.1"/>
    <property type="molecule type" value="Genomic_DNA"/>
</dbReference>
<keyword evidence="4" id="KW-1185">Reference proteome</keyword>
<dbReference type="Pfam" id="PF00534">
    <property type="entry name" value="Glycos_transf_1"/>
    <property type="match status" value="1"/>
</dbReference>
<dbReference type="Gene3D" id="3.40.50.2000">
    <property type="entry name" value="Glycogen Phosphorylase B"/>
    <property type="match status" value="2"/>
</dbReference>